<feature type="signal peptide" evidence="4">
    <location>
        <begin position="1"/>
        <end position="35"/>
    </location>
</feature>
<evidence type="ECO:0000256" key="1">
    <source>
        <dbReference type="ARBA" id="ARBA00004418"/>
    </source>
</evidence>
<feature type="domain" description="Solute-binding protein family 5" evidence="5">
    <location>
        <begin position="87"/>
        <end position="455"/>
    </location>
</feature>
<evidence type="ECO:0000256" key="3">
    <source>
        <dbReference type="ARBA" id="ARBA00022729"/>
    </source>
</evidence>
<comment type="similarity">
    <text evidence="2">Belongs to the bacterial solute-binding protein 5 family.</text>
</comment>
<dbReference type="InterPro" id="IPR039424">
    <property type="entry name" value="SBP_5"/>
</dbReference>
<proteinExistence type="inferred from homology"/>
<name>A0A2B8BM47_9PROT</name>
<dbReference type="GO" id="GO:0043190">
    <property type="term" value="C:ATP-binding cassette (ABC) transporter complex"/>
    <property type="evidence" value="ECO:0007669"/>
    <property type="project" value="InterPro"/>
</dbReference>
<feature type="chain" id="PRO_5012835212" evidence="4">
    <location>
        <begin position="36"/>
        <end position="542"/>
    </location>
</feature>
<gene>
    <name evidence="6" type="ORF">CRT60_05620</name>
</gene>
<dbReference type="InterPro" id="IPR000914">
    <property type="entry name" value="SBP_5_dom"/>
</dbReference>
<evidence type="ECO:0000313" key="6">
    <source>
        <dbReference type="EMBL" id="PGH58618.1"/>
    </source>
</evidence>
<dbReference type="Gene3D" id="3.10.105.10">
    <property type="entry name" value="Dipeptide-binding Protein, Domain 3"/>
    <property type="match status" value="1"/>
</dbReference>
<evidence type="ECO:0000259" key="5">
    <source>
        <dbReference type="Pfam" id="PF00496"/>
    </source>
</evidence>
<organism evidence="6 7">
    <name type="scientific">Azospirillum palustre</name>
    <dbReference type="NCBI Taxonomy" id="2044885"/>
    <lineage>
        <taxon>Bacteria</taxon>
        <taxon>Pseudomonadati</taxon>
        <taxon>Pseudomonadota</taxon>
        <taxon>Alphaproteobacteria</taxon>
        <taxon>Rhodospirillales</taxon>
        <taxon>Azospirillaceae</taxon>
        <taxon>Azospirillum</taxon>
    </lineage>
</organism>
<dbReference type="AlphaFoldDB" id="A0A2B8BM47"/>
<dbReference type="GO" id="GO:0030288">
    <property type="term" value="C:outer membrane-bounded periplasmic space"/>
    <property type="evidence" value="ECO:0007669"/>
    <property type="project" value="UniProtKB-ARBA"/>
</dbReference>
<dbReference type="InterPro" id="IPR030678">
    <property type="entry name" value="Peptide/Ni-bd"/>
</dbReference>
<dbReference type="Pfam" id="PF00496">
    <property type="entry name" value="SBP_bac_5"/>
    <property type="match status" value="1"/>
</dbReference>
<sequence>MVLVRGRPAARPFVRPFALAALAFGLAALPLQAGAQQSAAPVRGGTLIATIEPQPSVLTTAFNNQYANAALSTNVYDGLLSYAEDLTVRPSLAESWEVAPDGLSITFRLRHGVKWHDGVEFTSGDVKFSALEVWKKTHPRGRLTFASLQDVETPDRYTAVFRLSAPSLVILSALNAAESQILPKHVFEGAPIQTNPATSRPVGTGPFRLKDWKKGQYVELERNPDYWDEGKPYLDRVIFKAIPDTASRAAALETGEVQYAPYDAVPFGDVARLRKDPNLRFETRGYDYHSQFYILEFNLRNPILANDKVRKAVAHAVDRAKLVETVWYGLGRPSTGPIPASVKTFYTPDVQRYDFDVAAANRQLDEGGYPRKADGIRFALNLDFTAVGDVTSHSAEFIRQNLKAVGIDAKLNSTDDPTYLRKVYKDYSFDLNLLQISPLIDPQMGLFRLYWTKAQAPGVPYVNASGYSNPAMDGIIEAIRVESDADKRKLLFHDLQRQAMTDLPLVPLFDMQHFTFYNRKVHGINTTPDGAISSLKNVWIER</sequence>
<evidence type="ECO:0000313" key="7">
    <source>
        <dbReference type="Proteomes" id="UP000225379"/>
    </source>
</evidence>
<dbReference type="CDD" id="cd08517">
    <property type="entry name" value="PBP2_NikA_DppA_OppA_like_13"/>
    <property type="match status" value="1"/>
</dbReference>
<accession>A0A2B8BM47</accession>
<dbReference type="PANTHER" id="PTHR30290:SF38">
    <property type="entry name" value="D,D-DIPEPTIDE-BINDING PERIPLASMIC PROTEIN DDPA-RELATED"/>
    <property type="match status" value="1"/>
</dbReference>
<dbReference type="Proteomes" id="UP000225379">
    <property type="component" value="Unassembled WGS sequence"/>
</dbReference>
<evidence type="ECO:0000256" key="4">
    <source>
        <dbReference type="SAM" id="SignalP"/>
    </source>
</evidence>
<comment type="caution">
    <text evidence="6">The sequence shown here is derived from an EMBL/GenBank/DDBJ whole genome shotgun (WGS) entry which is preliminary data.</text>
</comment>
<protein>
    <submittedName>
        <fullName evidence="6">ABC transporter substrate-binding protein</fullName>
    </submittedName>
</protein>
<dbReference type="Gene3D" id="3.90.76.10">
    <property type="entry name" value="Dipeptide-binding Protein, Domain 1"/>
    <property type="match status" value="1"/>
</dbReference>
<dbReference type="EMBL" id="PDKW01000038">
    <property type="protein sequence ID" value="PGH58618.1"/>
    <property type="molecule type" value="Genomic_DNA"/>
</dbReference>
<dbReference type="RefSeq" id="WP_098735445.1">
    <property type="nucleotide sequence ID" value="NZ_PDKW01000038.1"/>
</dbReference>
<keyword evidence="7" id="KW-1185">Reference proteome</keyword>
<dbReference type="InterPro" id="IPR023765">
    <property type="entry name" value="SBP_5_CS"/>
</dbReference>
<dbReference type="Gene3D" id="3.40.190.10">
    <property type="entry name" value="Periplasmic binding protein-like II"/>
    <property type="match status" value="1"/>
</dbReference>
<keyword evidence="3 4" id="KW-0732">Signal</keyword>
<dbReference type="SUPFAM" id="SSF53850">
    <property type="entry name" value="Periplasmic binding protein-like II"/>
    <property type="match status" value="1"/>
</dbReference>
<comment type="subcellular location">
    <subcellularLocation>
        <location evidence="1">Periplasm</location>
    </subcellularLocation>
</comment>
<dbReference type="PROSITE" id="PS01040">
    <property type="entry name" value="SBP_BACTERIAL_5"/>
    <property type="match status" value="1"/>
</dbReference>
<dbReference type="GO" id="GO:1904680">
    <property type="term" value="F:peptide transmembrane transporter activity"/>
    <property type="evidence" value="ECO:0007669"/>
    <property type="project" value="TreeGrafter"/>
</dbReference>
<dbReference type="PIRSF" id="PIRSF002741">
    <property type="entry name" value="MppA"/>
    <property type="match status" value="1"/>
</dbReference>
<dbReference type="OrthoDB" id="9803988at2"/>
<dbReference type="GO" id="GO:0015833">
    <property type="term" value="P:peptide transport"/>
    <property type="evidence" value="ECO:0007669"/>
    <property type="project" value="TreeGrafter"/>
</dbReference>
<reference evidence="7" key="1">
    <citation type="submission" date="2017-10" db="EMBL/GenBank/DDBJ databases">
        <authorList>
            <person name="Kravchenko I.K."/>
            <person name="Grouzdev D.S."/>
        </authorList>
    </citation>
    <scope>NUCLEOTIDE SEQUENCE [LARGE SCALE GENOMIC DNA]</scope>
    <source>
        <strain evidence="7">B2</strain>
    </source>
</reference>
<evidence type="ECO:0000256" key="2">
    <source>
        <dbReference type="ARBA" id="ARBA00005695"/>
    </source>
</evidence>
<dbReference type="PANTHER" id="PTHR30290">
    <property type="entry name" value="PERIPLASMIC BINDING COMPONENT OF ABC TRANSPORTER"/>
    <property type="match status" value="1"/>
</dbReference>